<evidence type="ECO:0000256" key="1">
    <source>
        <dbReference type="SAM" id="MobiDB-lite"/>
    </source>
</evidence>
<evidence type="ECO:0000313" key="7">
    <source>
        <dbReference type="RefSeq" id="XP_060048565.1"/>
    </source>
</evidence>
<dbReference type="InterPro" id="IPR043987">
    <property type="entry name" value="CCZ1/INTU/HSP4_longin_1"/>
</dbReference>
<accession>A0ABM3XIB3</accession>
<evidence type="ECO:0000313" key="6">
    <source>
        <dbReference type="RefSeq" id="XP_060048564.1"/>
    </source>
</evidence>
<dbReference type="Pfam" id="PF19031">
    <property type="entry name" value="Intu_longin_1"/>
    <property type="match status" value="1"/>
</dbReference>
<dbReference type="RefSeq" id="XP_060048565.1">
    <property type="nucleotide sequence ID" value="XM_060192582.1"/>
</dbReference>
<feature type="domain" description="CCZ1/INTU/HPS4 third Longin" evidence="3">
    <location>
        <begin position="629"/>
        <end position="727"/>
    </location>
</feature>
<feature type="compositionally biased region" description="Polar residues" evidence="1">
    <location>
        <begin position="379"/>
        <end position="388"/>
    </location>
</feature>
<dbReference type="InterPro" id="IPR026091">
    <property type="entry name" value="HPS4"/>
</dbReference>
<dbReference type="GeneID" id="103115524"/>
<evidence type="ECO:0000259" key="2">
    <source>
        <dbReference type="Pfam" id="PF19031"/>
    </source>
</evidence>
<dbReference type="PANTHER" id="PTHR14407">
    <property type="entry name" value="HERMANSKY-PUDLAK SYNDROME 4 PROTEIN LIGHT-EAR PROTEIN-RELATED"/>
    <property type="match status" value="1"/>
</dbReference>
<feature type="region of interest" description="Disordered" evidence="1">
    <location>
        <begin position="337"/>
        <end position="556"/>
    </location>
</feature>
<feature type="domain" description="CCZ1/INTU/HSP4 first Longin" evidence="2">
    <location>
        <begin position="85"/>
        <end position="191"/>
    </location>
</feature>
<feature type="compositionally biased region" description="Polar residues" evidence="1">
    <location>
        <begin position="479"/>
        <end position="496"/>
    </location>
</feature>
<evidence type="ECO:0000313" key="5">
    <source>
        <dbReference type="RefSeq" id="XP_060048563.1"/>
    </source>
</evidence>
<gene>
    <name evidence="5 6 7" type="primary">HPS4</name>
</gene>
<dbReference type="InterPro" id="IPR043989">
    <property type="entry name" value="CCZ1/INTU/HSP4_longin_3"/>
</dbReference>
<dbReference type="RefSeq" id="XP_060048563.1">
    <property type="nucleotide sequence ID" value="XM_060192580.1"/>
</dbReference>
<sequence>MEPEQMTLASEGTATRRHPPRPLPWIGADSSRARRAGDTAGTERQAAKGTGGPGDPGHGCPPFRRAEAGVLDRGPQTAPPCVSRWNYFFLYDGSKVTGEGDPTRAGICYFYPPQTPLDHQELLCGQIAGVVHCVSEVSSSAPALVRLRKLKFAVRVDGDYLWALGCIVELPDVSCRQLLDQLIGFFRFHHGPVALAYRHHSREALSAEWDASIRRILRSSGDLHRVFNSLWNLDRTQVEPLLLLKAALILQACQRAPHILAGCILHRDLIVSTQLPPSLTAKVLLCRAAARDQSVPTGGQVLPKPAPGVVLPPDVQIESVFLTLEEAAVLREFPAEGLTGRPEPAAQQPPEGQSTPLVTETPPGPGPRGTAGSSGQEGQGCTSTSDQEQWGPLPADARAPPSGQEGQDHAASQSQESDVSLRLDSPAWAPGPGLHGPPGKGPASLGEEELDWPEPRVPGAAASPCRGTPAEPPEPGDTAPSSCYTPSPETPSQNGAAEQLGGLPGCGSQAPACREEPLPGETGRPWASSSAPRQRGPEPPEGGPGGPAADCAGADDGAGRVPLEGLVPMNLYTHRVKGLVLALLAESPLLGDPEAIQEVHHSSLASLNGLEVHLQETLPPAAAPAGSRRAYNFTHFDRVQNVLAANQPQAATAQDRRFLQAITLMHTDFAQMPTLYEMTVGNAATAVFACCSPVQETYFQQLGPTARSSGFPSAQDAAFSLPSRARQKLLKHGVNLL</sequence>
<dbReference type="RefSeq" id="XP_060048564.1">
    <property type="nucleotide sequence ID" value="XM_060192581.1"/>
</dbReference>
<evidence type="ECO:0000313" key="4">
    <source>
        <dbReference type="Proteomes" id="UP001652624"/>
    </source>
</evidence>
<dbReference type="PANTHER" id="PTHR14407:SF9">
    <property type="entry name" value="BLOC-3 COMPLEX MEMBER HPS4"/>
    <property type="match status" value="1"/>
</dbReference>
<protein>
    <submittedName>
        <fullName evidence="5 6">BLOC-3 complex member HPS4 isoform X1</fullName>
    </submittedName>
</protein>
<organism evidence="4 6">
    <name type="scientific">Erinaceus europaeus</name>
    <name type="common">Western European hedgehog</name>
    <dbReference type="NCBI Taxonomy" id="9365"/>
    <lineage>
        <taxon>Eukaryota</taxon>
        <taxon>Metazoa</taxon>
        <taxon>Chordata</taxon>
        <taxon>Craniata</taxon>
        <taxon>Vertebrata</taxon>
        <taxon>Euteleostomi</taxon>
        <taxon>Mammalia</taxon>
        <taxon>Eutheria</taxon>
        <taxon>Laurasiatheria</taxon>
        <taxon>Eulipotyphla</taxon>
        <taxon>Erinaceidae</taxon>
        <taxon>Erinaceinae</taxon>
        <taxon>Erinaceus</taxon>
    </lineage>
</organism>
<name>A0ABM3XIB3_ERIEU</name>
<keyword evidence="4" id="KW-1185">Reference proteome</keyword>
<reference evidence="5 6" key="1">
    <citation type="submission" date="2025-05" db="UniProtKB">
        <authorList>
            <consortium name="RefSeq"/>
        </authorList>
    </citation>
    <scope>IDENTIFICATION</scope>
</reference>
<evidence type="ECO:0000259" key="3">
    <source>
        <dbReference type="Pfam" id="PF19033"/>
    </source>
</evidence>
<dbReference type="Pfam" id="PF19033">
    <property type="entry name" value="Intu_longin_3"/>
    <property type="match status" value="1"/>
</dbReference>
<dbReference type="Proteomes" id="UP001652624">
    <property type="component" value="Chromosome 6"/>
</dbReference>
<proteinExistence type="predicted"/>
<feature type="compositionally biased region" description="Low complexity" evidence="1">
    <location>
        <begin position="342"/>
        <end position="351"/>
    </location>
</feature>
<feature type="region of interest" description="Disordered" evidence="1">
    <location>
        <begin position="1"/>
        <end position="66"/>
    </location>
</feature>